<keyword evidence="3" id="KW-0012">Acyltransferase</keyword>
<feature type="domain" description="Acyltransferase 3" evidence="2">
    <location>
        <begin position="15"/>
        <end position="347"/>
    </location>
</feature>
<accession>A0A1J5TS38</accession>
<feature type="transmembrane region" description="Helical" evidence="1">
    <location>
        <begin position="332"/>
        <end position="350"/>
    </location>
</feature>
<dbReference type="GO" id="GO:0000271">
    <property type="term" value="P:polysaccharide biosynthetic process"/>
    <property type="evidence" value="ECO:0007669"/>
    <property type="project" value="TreeGrafter"/>
</dbReference>
<feature type="transmembrane region" description="Helical" evidence="1">
    <location>
        <begin position="88"/>
        <end position="108"/>
    </location>
</feature>
<feature type="transmembrane region" description="Helical" evidence="1">
    <location>
        <begin position="209"/>
        <end position="230"/>
    </location>
</feature>
<dbReference type="EMBL" id="MLJW01000001">
    <property type="protein sequence ID" value="OIR19165.1"/>
    <property type="molecule type" value="Genomic_DNA"/>
</dbReference>
<feature type="transmembrane region" description="Helical" evidence="1">
    <location>
        <begin position="57"/>
        <end position="76"/>
    </location>
</feature>
<dbReference type="PANTHER" id="PTHR23028:SF53">
    <property type="entry name" value="ACYL_TRANSF_3 DOMAIN-CONTAINING PROTEIN"/>
    <property type="match status" value="1"/>
</dbReference>
<keyword evidence="1" id="KW-1133">Transmembrane helix</keyword>
<feature type="transmembrane region" description="Helical" evidence="1">
    <location>
        <begin position="265"/>
        <end position="283"/>
    </location>
</feature>
<organism evidence="3">
    <name type="scientific">mine drainage metagenome</name>
    <dbReference type="NCBI Taxonomy" id="410659"/>
    <lineage>
        <taxon>unclassified sequences</taxon>
        <taxon>metagenomes</taxon>
        <taxon>ecological metagenomes</taxon>
    </lineage>
</organism>
<feature type="transmembrane region" description="Helical" evidence="1">
    <location>
        <begin position="141"/>
        <end position="163"/>
    </location>
</feature>
<evidence type="ECO:0000313" key="3">
    <source>
        <dbReference type="EMBL" id="OIR19165.1"/>
    </source>
</evidence>
<comment type="caution">
    <text evidence="3">The sequence shown here is derived from an EMBL/GenBank/DDBJ whole genome shotgun (WGS) entry which is preliminary data.</text>
</comment>
<dbReference type="GO" id="GO:0016020">
    <property type="term" value="C:membrane"/>
    <property type="evidence" value="ECO:0007669"/>
    <property type="project" value="TreeGrafter"/>
</dbReference>
<keyword evidence="3" id="KW-0808">Transferase</keyword>
<name>A0A1J5TS38_9ZZZZ</name>
<feature type="transmembrane region" description="Helical" evidence="1">
    <location>
        <begin position="20"/>
        <end position="37"/>
    </location>
</feature>
<feature type="transmembrane region" description="Helical" evidence="1">
    <location>
        <begin position="303"/>
        <end position="320"/>
    </location>
</feature>
<reference evidence="3" key="1">
    <citation type="submission" date="2016-10" db="EMBL/GenBank/DDBJ databases">
        <title>Sequence of Gallionella enrichment culture.</title>
        <authorList>
            <person name="Poehlein A."/>
            <person name="Muehling M."/>
            <person name="Daniel R."/>
        </authorList>
    </citation>
    <scope>NUCLEOTIDE SEQUENCE</scope>
</reference>
<dbReference type="EC" id="2.3.1.-" evidence="3"/>
<dbReference type="GO" id="GO:0016747">
    <property type="term" value="F:acyltransferase activity, transferring groups other than amino-acyl groups"/>
    <property type="evidence" value="ECO:0007669"/>
    <property type="project" value="InterPro"/>
</dbReference>
<feature type="transmembrane region" description="Helical" evidence="1">
    <location>
        <begin position="170"/>
        <end position="194"/>
    </location>
</feature>
<dbReference type="PANTHER" id="PTHR23028">
    <property type="entry name" value="ACETYLTRANSFERASE"/>
    <property type="match status" value="1"/>
</dbReference>
<evidence type="ECO:0000256" key="1">
    <source>
        <dbReference type="SAM" id="Phobius"/>
    </source>
</evidence>
<dbReference type="InterPro" id="IPR050879">
    <property type="entry name" value="Acyltransferase_3"/>
</dbReference>
<keyword evidence="1" id="KW-0812">Transmembrane</keyword>
<protein>
    <submittedName>
        <fullName evidence="3">O-acetyltransferase OatA</fullName>
        <ecNumber evidence="3">2.3.1.-</ecNumber>
    </submittedName>
</protein>
<dbReference type="InterPro" id="IPR002656">
    <property type="entry name" value="Acyl_transf_3_dom"/>
</dbReference>
<evidence type="ECO:0000259" key="2">
    <source>
        <dbReference type="Pfam" id="PF01757"/>
    </source>
</evidence>
<dbReference type="AlphaFoldDB" id="A0A1J5TS38"/>
<dbReference type="Pfam" id="PF01757">
    <property type="entry name" value="Acyl_transf_3"/>
    <property type="match status" value="1"/>
</dbReference>
<sequence length="379" mass="42590">MNSSAGGTNQPQRVEALDSARGWAILGVMAIHVSQAAPLPQGILQLLAINGDMGVELFYVLSAFSLTMMLHARAIAGQHSLSGYFMRRFFRIAPMFWFALVLAVLIFFGKASFWAPDGISAMDVFLTSLFLHGIHPESINAVIPGGWSVAVEAMFYLILPVIYRYSRTTFLALMWLLISAGVYFLFGSVAQAYFDQHLPANATHLSEIYSWYMSLPAQLPVFMMGIIAFMAIQEERCKPAHAYAVACVGALLLLSMPISADNHMLPRHIMWGGVFAMFIIGNVQKPFFLFDNPLLRILGRISYSAYLLHFFVLIYVGKIFRHLTIPAELKFALLYFVVVGITYFLASWSYRTIELPGMRIGSELSRRFEWDDKKVTYGK</sequence>
<gene>
    <name evidence="3" type="primary">oatA_1</name>
    <name evidence="3" type="ORF">GALL_00440</name>
</gene>
<proteinExistence type="predicted"/>
<feature type="transmembrane region" description="Helical" evidence="1">
    <location>
        <begin position="242"/>
        <end position="259"/>
    </location>
</feature>
<keyword evidence="1" id="KW-0472">Membrane</keyword>